<sequence>MDETKVSLHFVTCVLSDFLALTYLLGNLHLLKYCHVADNGKCSIIRWETGSRYSYT</sequence>
<protein>
    <submittedName>
        <fullName evidence="2">(rape) hypothetical protein</fullName>
    </submittedName>
</protein>
<proteinExistence type="predicted"/>
<keyword evidence="1" id="KW-0472">Membrane</keyword>
<organism evidence="2">
    <name type="scientific">Brassica napus</name>
    <name type="common">Rape</name>
    <dbReference type="NCBI Taxonomy" id="3708"/>
    <lineage>
        <taxon>Eukaryota</taxon>
        <taxon>Viridiplantae</taxon>
        <taxon>Streptophyta</taxon>
        <taxon>Embryophyta</taxon>
        <taxon>Tracheophyta</taxon>
        <taxon>Spermatophyta</taxon>
        <taxon>Magnoliopsida</taxon>
        <taxon>eudicotyledons</taxon>
        <taxon>Gunneridae</taxon>
        <taxon>Pentapetalae</taxon>
        <taxon>rosids</taxon>
        <taxon>malvids</taxon>
        <taxon>Brassicales</taxon>
        <taxon>Brassicaceae</taxon>
        <taxon>Brassiceae</taxon>
        <taxon>Brassica</taxon>
    </lineage>
</organism>
<keyword evidence="1" id="KW-0812">Transmembrane</keyword>
<dbReference type="Proteomes" id="UP001295469">
    <property type="component" value="Chromosome C09"/>
</dbReference>
<evidence type="ECO:0000313" key="2">
    <source>
        <dbReference type="EMBL" id="CAF1784520.1"/>
    </source>
</evidence>
<feature type="transmembrane region" description="Helical" evidence="1">
    <location>
        <begin position="6"/>
        <end position="25"/>
    </location>
</feature>
<accession>A0A816J4N7</accession>
<dbReference type="AlphaFoldDB" id="A0A816J4N7"/>
<dbReference type="EMBL" id="HG994373">
    <property type="protein sequence ID" value="CAF1784520.1"/>
    <property type="molecule type" value="Genomic_DNA"/>
</dbReference>
<evidence type="ECO:0000256" key="1">
    <source>
        <dbReference type="SAM" id="Phobius"/>
    </source>
</evidence>
<keyword evidence="1" id="KW-1133">Transmembrane helix</keyword>
<name>A0A816J4N7_BRANA</name>
<gene>
    <name evidence="2" type="ORF">DARMORV10_C09P62650.1</name>
</gene>
<reference evidence="2" key="1">
    <citation type="submission" date="2021-01" db="EMBL/GenBank/DDBJ databases">
        <authorList>
            <consortium name="Genoscope - CEA"/>
            <person name="William W."/>
        </authorList>
    </citation>
    <scope>NUCLEOTIDE SEQUENCE</scope>
</reference>